<dbReference type="GO" id="GO:0016491">
    <property type="term" value="F:oxidoreductase activity"/>
    <property type="evidence" value="ECO:0007669"/>
    <property type="project" value="UniProtKB-KW"/>
</dbReference>
<dbReference type="Pfam" id="PF00107">
    <property type="entry name" value="ADH_zinc_N"/>
    <property type="match status" value="1"/>
</dbReference>
<sequence>MESKLPKKMRAVVLHGPGDYRLEEVPVPCAGKEEIIVKVIAAGICAGDVKCWKGTEMFWGEKGYANPPAIAGHEFIGEVVELGEGAAEKHGVKIGELAISEQIVPCGECRFCKSGKYWQCFVHDIYGFRKQLNGGMAEYIKYPARSVTHKVPGSIDRIQAALIEPLACSIHAVDRGNIGSEDVVVIAGCGTLGLGMVGAARLKNPGKLIAVDVQDLRLEIAKYMGADLTLNPRKEDVIKKVLDMTGGYGCDVYVEASGHPSAVKQGLQMIRRLGTFVEFGVFAGETSVDWTVIGDGKELDIRGSHLGPGTYPAAIDCINTQKIKTDKIITHRLPLEKFKEGFELMAHGEGIKIVLVP</sequence>
<keyword evidence="2 4" id="KW-0862">Zinc</keyword>
<dbReference type="Gene3D" id="3.90.180.10">
    <property type="entry name" value="Medium-chain alcohol dehydrogenases, catalytic domain"/>
    <property type="match status" value="1"/>
</dbReference>
<keyword evidence="1 4" id="KW-0479">Metal-binding</keyword>
<dbReference type="InterPro" id="IPR036291">
    <property type="entry name" value="NAD(P)-bd_dom_sf"/>
</dbReference>
<evidence type="ECO:0000313" key="8">
    <source>
        <dbReference type="Proteomes" id="UP000229307"/>
    </source>
</evidence>
<dbReference type="InterPro" id="IPR050129">
    <property type="entry name" value="Zn_alcohol_dh"/>
</dbReference>
<comment type="caution">
    <text evidence="7">The sequence shown here is derived from an EMBL/GenBank/DDBJ whole genome shotgun (WGS) entry which is preliminary data.</text>
</comment>
<protein>
    <submittedName>
        <fullName evidence="7">Erythritol/L-threitol dehydrogenase</fullName>
    </submittedName>
</protein>
<dbReference type="InterPro" id="IPR011032">
    <property type="entry name" value="GroES-like_sf"/>
</dbReference>
<dbReference type="Pfam" id="PF08240">
    <property type="entry name" value="ADH_N"/>
    <property type="match status" value="1"/>
</dbReference>
<dbReference type="GO" id="GO:0008270">
    <property type="term" value="F:zinc ion binding"/>
    <property type="evidence" value="ECO:0007669"/>
    <property type="project" value="InterPro"/>
</dbReference>
<evidence type="ECO:0000256" key="1">
    <source>
        <dbReference type="ARBA" id="ARBA00022723"/>
    </source>
</evidence>
<dbReference type="SUPFAM" id="SSF50129">
    <property type="entry name" value="GroES-like"/>
    <property type="match status" value="1"/>
</dbReference>
<dbReference type="InterPro" id="IPR013154">
    <property type="entry name" value="ADH-like_N"/>
</dbReference>
<proteinExistence type="inferred from homology"/>
<organism evidence="7 8">
    <name type="scientific">Candidatus Desantisbacteria bacterium CG_4_10_14_0_8_um_filter_48_22</name>
    <dbReference type="NCBI Taxonomy" id="1974543"/>
    <lineage>
        <taxon>Bacteria</taxon>
        <taxon>Candidatus Desantisiibacteriota</taxon>
    </lineage>
</organism>
<evidence type="ECO:0000313" key="7">
    <source>
        <dbReference type="EMBL" id="PIZ18208.1"/>
    </source>
</evidence>
<feature type="domain" description="Alcohol dehydrogenase-like N-terminal" evidence="6">
    <location>
        <begin position="31"/>
        <end position="149"/>
    </location>
</feature>
<evidence type="ECO:0000259" key="5">
    <source>
        <dbReference type="Pfam" id="PF00107"/>
    </source>
</evidence>
<dbReference type="AlphaFoldDB" id="A0A2M7SFC9"/>
<evidence type="ECO:0000256" key="2">
    <source>
        <dbReference type="ARBA" id="ARBA00022833"/>
    </source>
</evidence>
<dbReference type="PROSITE" id="PS00059">
    <property type="entry name" value="ADH_ZINC"/>
    <property type="match status" value="1"/>
</dbReference>
<dbReference type="SUPFAM" id="SSF51735">
    <property type="entry name" value="NAD(P)-binding Rossmann-fold domains"/>
    <property type="match status" value="1"/>
</dbReference>
<dbReference type="Gene3D" id="3.40.50.720">
    <property type="entry name" value="NAD(P)-binding Rossmann-like Domain"/>
    <property type="match status" value="1"/>
</dbReference>
<evidence type="ECO:0000256" key="4">
    <source>
        <dbReference type="RuleBase" id="RU361277"/>
    </source>
</evidence>
<dbReference type="EMBL" id="PFMR01000021">
    <property type="protein sequence ID" value="PIZ18208.1"/>
    <property type="molecule type" value="Genomic_DNA"/>
</dbReference>
<comment type="cofactor">
    <cofactor evidence="4">
        <name>Zn(2+)</name>
        <dbReference type="ChEBI" id="CHEBI:29105"/>
    </cofactor>
</comment>
<dbReference type="InterPro" id="IPR013149">
    <property type="entry name" value="ADH-like_C"/>
</dbReference>
<evidence type="ECO:0000259" key="6">
    <source>
        <dbReference type="Pfam" id="PF08240"/>
    </source>
</evidence>
<reference evidence="8" key="1">
    <citation type="submission" date="2017-09" db="EMBL/GenBank/DDBJ databases">
        <title>Depth-based differentiation of microbial function through sediment-hosted aquifers and enrichment of novel symbionts in the deep terrestrial subsurface.</title>
        <authorList>
            <person name="Probst A.J."/>
            <person name="Ladd B."/>
            <person name="Jarett J.K."/>
            <person name="Geller-Mcgrath D.E."/>
            <person name="Sieber C.M.K."/>
            <person name="Emerson J.B."/>
            <person name="Anantharaman K."/>
            <person name="Thomas B.C."/>
            <person name="Malmstrom R."/>
            <person name="Stieglmeier M."/>
            <person name="Klingl A."/>
            <person name="Woyke T."/>
            <person name="Ryan C.M."/>
            <person name="Banfield J.F."/>
        </authorList>
    </citation>
    <scope>NUCLEOTIDE SEQUENCE [LARGE SCALE GENOMIC DNA]</scope>
</reference>
<gene>
    <name evidence="7" type="ORF">COY52_00535</name>
</gene>
<dbReference type="PANTHER" id="PTHR43401">
    <property type="entry name" value="L-THREONINE 3-DEHYDROGENASE"/>
    <property type="match status" value="1"/>
</dbReference>
<dbReference type="Proteomes" id="UP000229307">
    <property type="component" value="Unassembled WGS sequence"/>
</dbReference>
<dbReference type="PANTHER" id="PTHR43401:SF2">
    <property type="entry name" value="L-THREONINE 3-DEHYDROGENASE"/>
    <property type="match status" value="1"/>
</dbReference>
<evidence type="ECO:0000256" key="3">
    <source>
        <dbReference type="ARBA" id="ARBA00023002"/>
    </source>
</evidence>
<feature type="domain" description="Alcohol dehydrogenase-like C-terminal" evidence="5">
    <location>
        <begin position="192"/>
        <end position="318"/>
    </location>
</feature>
<accession>A0A2M7SFC9</accession>
<name>A0A2M7SFC9_9BACT</name>
<keyword evidence="3" id="KW-0560">Oxidoreductase</keyword>
<comment type="similarity">
    <text evidence="4">Belongs to the zinc-containing alcohol dehydrogenase family.</text>
</comment>
<dbReference type="InterPro" id="IPR002328">
    <property type="entry name" value="ADH_Zn_CS"/>
</dbReference>